<keyword evidence="6 8" id="KW-0539">Nucleus</keyword>
<comment type="similarity">
    <text evidence="2 8">Belongs to the Mediator complex subunit 4 family.</text>
</comment>
<feature type="compositionally biased region" description="Low complexity" evidence="10">
    <location>
        <begin position="249"/>
        <end position="260"/>
    </location>
</feature>
<reference evidence="11" key="1">
    <citation type="submission" date="2022-11" db="EMBL/GenBank/DDBJ databases">
        <title>Centuries of genome instability and evolution in soft-shell clam transmissible cancer (bioRxiv).</title>
        <authorList>
            <person name="Hart S.F.M."/>
            <person name="Yonemitsu M.A."/>
            <person name="Giersch R.M."/>
            <person name="Beal B.F."/>
            <person name="Arriagada G."/>
            <person name="Davis B.W."/>
            <person name="Ostrander E.A."/>
            <person name="Goff S.P."/>
            <person name="Metzger M.J."/>
        </authorList>
    </citation>
    <scope>NUCLEOTIDE SEQUENCE</scope>
    <source>
        <strain evidence="11">MELC-2E11</strain>
        <tissue evidence="11">Siphon/mantle</tissue>
    </source>
</reference>
<evidence type="ECO:0000256" key="8">
    <source>
        <dbReference type="RuleBase" id="RU364141"/>
    </source>
</evidence>
<dbReference type="EMBL" id="CP111026">
    <property type="protein sequence ID" value="WAR27773.1"/>
    <property type="molecule type" value="Genomic_DNA"/>
</dbReference>
<dbReference type="PANTHER" id="PTHR13208">
    <property type="entry name" value="MEDIATOR OF RNA POLYMERASE II TRANSCRIPTION SUBUNIT 4"/>
    <property type="match status" value="1"/>
</dbReference>
<evidence type="ECO:0000313" key="12">
    <source>
        <dbReference type="Proteomes" id="UP001164746"/>
    </source>
</evidence>
<evidence type="ECO:0000256" key="2">
    <source>
        <dbReference type="ARBA" id="ARBA00009626"/>
    </source>
</evidence>
<keyword evidence="8" id="KW-0010">Activator</keyword>
<feature type="region of interest" description="Disordered" evidence="10">
    <location>
        <begin position="179"/>
        <end position="260"/>
    </location>
</feature>
<dbReference type="InterPro" id="IPR019258">
    <property type="entry name" value="Mediator_Med4"/>
</dbReference>
<evidence type="ECO:0000256" key="5">
    <source>
        <dbReference type="ARBA" id="ARBA00023163"/>
    </source>
</evidence>
<comment type="function">
    <text evidence="8">Component of the Mediator complex, a coactivator involved in the regulated transcription of nearly all RNA polymerase II-dependent genes. Mediator functions as a bridge to convey information from gene-specific regulatory proteins to the basal RNA polymerase II transcription machinery. Mediator is recruited to promoters by direct interactions with regulatory proteins and serves as a scaffold for the assembly of a functional preinitiation complex with RNA polymerase II and the general transcription factors.</text>
</comment>
<comment type="subunit">
    <text evidence="8">Component of the Mediator complex.</text>
</comment>
<keyword evidence="9" id="KW-0175">Coiled coil</keyword>
<evidence type="ECO:0000256" key="10">
    <source>
        <dbReference type="SAM" id="MobiDB-lite"/>
    </source>
</evidence>
<dbReference type="Pfam" id="PF10018">
    <property type="entry name" value="Med4"/>
    <property type="match status" value="1"/>
</dbReference>
<sequence>MAASTISTKQRLLTLIEDVDIVSRELFEIMSTPKGQQRPGAPEPSELIQLLVEKDKEIKACLQTASKQAEVQKTIDELKHEVDKRDMDIKILQKNLKEAENVLSTAIFQAKQKLEAINKASDRRISSEELIKFAHRISASNAVEAPPTWQPGDPRRPYPTDYEMRGGWLAKMSDIPTNTPAVQAQGSYGEPMASNRLSAANDLPPPAPQGTTVTWQTPGELAAPSGPHPSGGLVDFKSHKDVDEVELMSSDSSSSSSSDE</sequence>
<keyword evidence="12" id="KW-1185">Reference proteome</keyword>
<evidence type="ECO:0000256" key="6">
    <source>
        <dbReference type="ARBA" id="ARBA00023242"/>
    </source>
</evidence>
<name>A0ABY7G3Q1_MYAAR</name>
<evidence type="ECO:0000313" key="11">
    <source>
        <dbReference type="EMBL" id="WAR27773.1"/>
    </source>
</evidence>
<comment type="subcellular location">
    <subcellularLocation>
        <location evidence="1 8">Nucleus</location>
    </subcellularLocation>
</comment>
<accession>A0ABY7G3Q1</accession>
<keyword evidence="4 8" id="KW-0805">Transcription regulation</keyword>
<organism evidence="11 12">
    <name type="scientific">Mya arenaria</name>
    <name type="common">Soft-shell clam</name>
    <dbReference type="NCBI Taxonomy" id="6604"/>
    <lineage>
        <taxon>Eukaryota</taxon>
        <taxon>Metazoa</taxon>
        <taxon>Spiralia</taxon>
        <taxon>Lophotrochozoa</taxon>
        <taxon>Mollusca</taxon>
        <taxon>Bivalvia</taxon>
        <taxon>Autobranchia</taxon>
        <taxon>Heteroconchia</taxon>
        <taxon>Euheterodonta</taxon>
        <taxon>Imparidentia</taxon>
        <taxon>Neoheterodontei</taxon>
        <taxon>Myida</taxon>
        <taxon>Myoidea</taxon>
        <taxon>Myidae</taxon>
        <taxon>Mya</taxon>
    </lineage>
</organism>
<protein>
    <recommendedName>
        <fullName evidence="3 8">Mediator of RNA polymerase II transcription subunit 4</fullName>
    </recommendedName>
    <alternativeName>
        <fullName evidence="7 8">Mediator complex subunit 4</fullName>
    </alternativeName>
</protein>
<dbReference type="Proteomes" id="UP001164746">
    <property type="component" value="Chromosome 15"/>
</dbReference>
<evidence type="ECO:0000256" key="1">
    <source>
        <dbReference type="ARBA" id="ARBA00004123"/>
    </source>
</evidence>
<evidence type="ECO:0000256" key="9">
    <source>
        <dbReference type="SAM" id="Coils"/>
    </source>
</evidence>
<keyword evidence="5 8" id="KW-0804">Transcription</keyword>
<gene>
    <name evidence="8" type="primary">MED4</name>
    <name evidence="11" type="ORF">MAR_013477</name>
</gene>
<evidence type="ECO:0000256" key="4">
    <source>
        <dbReference type="ARBA" id="ARBA00023015"/>
    </source>
</evidence>
<proteinExistence type="inferred from homology"/>
<evidence type="ECO:0000256" key="7">
    <source>
        <dbReference type="ARBA" id="ARBA00031257"/>
    </source>
</evidence>
<feature type="coiled-coil region" evidence="9">
    <location>
        <begin position="75"/>
        <end position="109"/>
    </location>
</feature>
<evidence type="ECO:0000256" key="3">
    <source>
        <dbReference type="ARBA" id="ARBA00020629"/>
    </source>
</evidence>
<dbReference type="PANTHER" id="PTHR13208:SF2">
    <property type="entry name" value="MEDIATOR OF RNA POLYMERASE II TRANSCRIPTION SUBUNIT 4"/>
    <property type="match status" value="1"/>
</dbReference>